<protein>
    <recommendedName>
        <fullName evidence="4">Probable tRNA pseudouridine synthase D</fullName>
        <ecNumber evidence="4">5.4.99.27</ecNumber>
    </recommendedName>
    <alternativeName>
        <fullName evidence="4">tRNA pseudouridine(13) synthase</fullName>
    </alternativeName>
    <alternativeName>
        <fullName evidence="4">tRNA pseudouridylate synthase D</fullName>
    </alternativeName>
    <alternativeName>
        <fullName evidence="4">tRNA-uridine isomerase D</fullName>
    </alternativeName>
</protein>
<comment type="function">
    <text evidence="4">Could be responsible for synthesis of pseudouridine from uracil-13 in transfer RNAs.</text>
</comment>
<keyword evidence="3 4" id="KW-0413">Isomerase</keyword>
<proteinExistence type="inferred from homology"/>
<dbReference type="EC" id="5.4.99.27" evidence="4"/>
<reference evidence="6 7" key="1">
    <citation type="journal article" date="2013" name="Genome Announc.">
        <title>Complete Genomic Sequence of 'Thermofilum adornatus' Strain 1910bT, a Hyperthermophilic Anaerobic Organotrophic Crenarchaeon.</title>
        <authorList>
            <person name="Dominova I.N."/>
            <person name="Kublanov I.V."/>
            <person name="Podosokorskaya O.A."/>
            <person name="Derbikova K.S."/>
            <person name="Patrushev M.V."/>
            <person name="Toshchakov S.V."/>
        </authorList>
    </citation>
    <scope>NUCLEOTIDE SEQUENCE [LARGE SCALE GENOMIC DNA]</scope>
    <source>
        <strain evidence="7">1910b</strain>
    </source>
</reference>
<dbReference type="HOGENOM" id="CLU_005281_4_1_2"/>
<accession>S6A5L6</accession>
<evidence type="ECO:0000313" key="7">
    <source>
        <dbReference type="Proteomes" id="UP000015543"/>
    </source>
</evidence>
<dbReference type="Gene3D" id="1.10.1510.30">
    <property type="match status" value="1"/>
</dbReference>
<keyword evidence="7" id="KW-1185">Reference proteome</keyword>
<dbReference type="Gene3D" id="3.30.70.3160">
    <property type="match status" value="1"/>
</dbReference>
<dbReference type="PANTHER" id="PTHR13326">
    <property type="entry name" value="TRNA PSEUDOURIDINE SYNTHASE D"/>
    <property type="match status" value="1"/>
</dbReference>
<dbReference type="AlphaFoldDB" id="S6A5L6"/>
<dbReference type="InterPro" id="IPR001656">
    <property type="entry name" value="PsdUridine_synth_TruD"/>
</dbReference>
<dbReference type="PROSITE" id="PS01268">
    <property type="entry name" value="UPF0024"/>
    <property type="match status" value="1"/>
</dbReference>
<dbReference type="GeneID" id="16573588"/>
<dbReference type="OrthoDB" id="1798at2157"/>
<dbReference type="PANTHER" id="PTHR13326:SF21">
    <property type="entry name" value="PSEUDOURIDYLATE SYNTHASE PUS7L"/>
    <property type="match status" value="1"/>
</dbReference>
<dbReference type="PATRIC" id="fig|1365176.7.peg.929"/>
<dbReference type="InterPro" id="IPR011760">
    <property type="entry name" value="PsdUridine_synth_TruD_insert"/>
</dbReference>
<dbReference type="InterPro" id="IPR042214">
    <property type="entry name" value="TruD_catalytic"/>
</dbReference>
<evidence type="ECO:0000259" key="5">
    <source>
        <dbReference type="PROSITE" id="PS50984"/>
    </source>
</evidence>
<evidence type="ECO:0000256" key="1">
    <source>
        <dbReference type="ARBA" id="ARBA00007953"/>
    </source>
</evidence>
<dbReference type="eggNOG" id="arCOG04252">
    <property type="taxonomic scope" value="Archaea"/>
</dbReference>
<feature type="active site" description="Nucleophile" evidence="4">
    <location>
        <position position="100"/>
    </location>
</feature>
<dbReference type="HAMAP" id="MF_01082">
    <property type="entry name" value="TruD"/>
    <property type="match status" value="1"/>
</dbReference>
<dbReference type="GO" id="GO:0003723">
    <property type="term" value="F:RNA binding"/>
    <property type="evidence" value="ECO:0007669"/>
    <property type="project" value="InterPro"/>
</dbReference>
<organism evidence="6 7">
    <name type="scientific">Thermofilum adornatum</name>
    <dbReference type="NCBI Taxonomy" id="1365176"/>
    <lineage>
        <taxon>Archaea</taxon>
        <taxon>Thermoproteota</taxon>
        <taxon>Thermoprotei</taxon>
        <taxon>Thermofilales</taxon>
        <taxon>Thermofilaceae</taxon>
        <taxon>Thermofilum</taxon>
    </lineage>
</organism>
<dbReference type="PIRSF" id="PIRSF037016">
    <property type="entry name" value="Pseudouridin_synth_euk_prd"/>
    <property type="match status" value="1"/>
</dbReference>
<dbReference type="EMBL" id="CP006646">
    <property type="protein sequence ID" value="AGT35292.1"/>
    <property type="molecule type" value="Genomic_DNA"/>
</dbReference>
<dbReference type="Pfam" id="PF01142">
    <property type="entry name" value="TruD"/>
    <property type="match status" value="1"/>
</dbReference>
<dbReference type="InterPro" id="IPR020103">
    <property type="entry name" value="PsdUridine_synth_cat_dom_sf"/>
</dbReference>
<dbReference type="Gene3D" id="3.30.2350.20">
    <property type="entry name" value="TruD, catalytic domain"/>
    <property type="match status" value="1"/>
</dbReference>
<sequence>MASYTRTSSDLDKYLGLEFYALASPGTGGRLKESLEDFLVQEVSIDGEVASPKCSYVEGGGQYTWLVLEKRKIDTVAAVKIVAKHFGLRLKDVGIAGLKDTNAVTYQFISLQADVTKEMIEEFNSKHSYIKLHCPMKRPFSLRPGLLYGNYFTIKVREVDCLNCLEDLVEELSEKKMVPNYYGYQRFGSIRPVTHIVGKKILKGEYKEAIDELLLRIFPGESENSQKARSFLKETGDYQQALEIFPKTLRSERTIIRYLAKHPGDYVGALRSISSYIKKLFIGAYQAYLFNRLLSKRMEYGLSYIYPSPGDSVGIFRSTSQPVITGLLRVNETNLSKVREWIDRGQAALVLPVFGYRSQLSLGRVGDIEKELLREEEIDISLFRLKSIPEASSAGTYRMAALKPIGLEHQVFGNGYEIKFRLYKGMYATVLLREFIKPSDPAKQGF</sequence>
<dbReference type="InterPro" id="IPR020119">
    <property type="entry name" value="PsdUridine_synth_TruD_CS"/>
</dbReference>
<dbReference type="RefSeq" id="WP_020962598.1">
    <property type="nucleotide sequence ID" value="NC_022093.1"/>
</dbReference>
<dbReference type="PROSITE" id="PS50984">
    <property type="entry name" value="TRUD"/>
    <property type="match status" value="1"/>
</dbReference>
<dbReference type="KEGG" id="thb:N186_04720"/>
<dbReference type="SUPFAM" id="SSF55120">
    <property type="entry name" value="Pseudouridine synthase"/>
    <property type="match status" value="1"/>
</dbReference>
<dbReference type="Proteomes" id="UP000015543">
    <property type="component" value="Chromosome"/>
</dbReference>
<evidence type="ECO:0000256" key="4">
    <source>
        <dbReference type="HAMAP-Rule" id="MF_01082"/>
    </source>
</evidence>
<evidence type="ECO:0000256" key="2">
    <source>
        <dbReference type="ARBA" id="ARBA00022694"/>
    </source>
</evidence>
<keyword evidence="2 4" id="KW-0819">tRNA processing</keyword>
<comment type="catalytic activity">
    <reaction evidence="4">
        <text>uridine(13) in tRNA = pseudouridine(13) in tRNA</text>
        <dbReference type="Rhea" id="RHEA:42540"/>
        <dbReference type="Rhea" id="RHEA-COMP:10105"/>
        <dbReference type="Rhea" id="RHEA-COMP:10106"/>
        <dbReference type="ChEBI" id="CHEBI:65314"/>
        <dbReference type="ChEBI" id="CHEBI:65315"/>
        <dbReference type="EC" id="5.4.99.27"/>
    </reaction>
</comment>
<gene>
    <name evidence="4" type="primary">truD</name>
    <name evidence="6" type="ORF">N186_04720</name>
</gene>
<evidence type="ECO:0000313" key="6">
    <source>
        <dbReference type="EMBL" id="AGT35292.1"/>
    </source>
</evidence>
<comment type="similarity">
    <text evidence="1 4">Belongs to the pseudouridine synthase TruD family.</text>
</comment>
<dbReference type="NCBIfam" id="TIGR00094">
    <property type="entry name" value="tRNA_TruD_broad"/>
    <property type="match status" value="1"/>
</dbReference>
<name>S6A5L6_9CREN</name>
<feature type="domain" description="TRUD" evidence="5">
    <location>
        <begin position="177"/>
        <end position="403"/>
    </location>
</feature>
<dbReference type="GO" id="GO:0160150">
    <property type="term" value="F:tRNA pseudouridine(13) synthase activity"/>
    <property type="evidence" value="ECO:0007669"/>
    <property type="project" value="UniProtKB-EC"/>
</dbReference>
<evidence type="ECO:0000256" key="3">
    <source>
        <dbReference type="ARBA" id="ARBA00023235"/>
    </source>
</evidence>
<dbReference type="GO" id="GO:0031119">
    <property type="term" value="P:tRNA pseudouridine synthesis"/>
    <property type="evidence" value="ECO:0007669"/>
    <property type="project" value="UniProtKB-UniRule"/>
</dbReference>